<feature type="binding site" evidence="5">
    <location>
        <begin position="212"/>
        <end position="213"/>
    </location>
    <ligand>
        <name>ATP</name>
        <dbReference type="ChEBI" id="CHEBI:30616"/>
    </ligand>
</feature>
<dbReference type="EC" id="6.3.2.36" evidence="5"/>
<feature type="binding site" evidence="5">
    <location>
        <begin position="200"/>
        <end position="201"/>
    </location>
    <ligand>
        <name>ATP</name>
        <dbReference type="ChEBI" id="CHEBI:30616"/>
    </ligand>
</feature>
<keyword evidence="1 5" id="KW-0436">Ligase</keyword>
<protein>
    <recommendedName>
        <fullName evidence="5">4-phosphopantoate--beta-alanine ligase</fullName>
        <ecNumber evidence="5">6.3.2.36</ecNumber>
    </recommendedName>
    <alternativeName>
        <fullName evidence="5">Phosphopantothenate synthetase</fullName>
        <shortName evidence="5">PPS</shortName>
    </alternativeName>
</protein>
<dbReference type="GO" id="GO:0005524">
    <property type="term" value="F:ATP binding"/>
    <property type="evidence" value="ECO:0007669"/>
    <property type="project" value="UniProtKB-KW"/>
</dbReference>
<dbReference type="AlphaFoldDB" id="F4FZ22"/>
<dbReference type="eggNOG" id="arCOG04262">
    <property type="taxonomic scope" value="Archaea"/>
</dbReference>
<dbReference type="GeneID" id="10493678"/>
<dbReference type="InterPro" id="IPR038138">
    <property type="entry name" value="PPS/PS_sf"/>
</dbReference>
<keyword evidence="2 5" id="KW-0547">Nucleotide-binding</keyword>
<feature type="binding site" evidence="5">
    <location>
        <position position="51"/>
    </location>
    <ligand>
        <name>ATP</name>
        <dbReference type="ChEBI" id="CHEBI:30616"/>
    </ligand>
</feature>
<dbReference type="KEGG" id="mcn:Mcup_1489"/>
<feature type="binding site" evidence="5">
    <location>
        <begin position="194"/>
        <end position="196"/>
    </location>
    <ligand>
        <name>ATP</name>
        <dbReference type="ChEBI" id="CHEBI:30616"/>
    </ligand>
</feature>
<evidence type="ECO:0000256" key="5">
    <source>
        <dbReference type="HAMAP-Rule" id="MF_02224"/>
    </source>
</evidence>
<dbReference type="EMBL" id="CP002656">
    <property type="protein sequence ID" value="AEB95592.1"/>
    <property type="molecule type" value="Genomic_DNA"/>
</dbReference>
<dbReference type="STRING" id="1006006.Mcup_1489"/>
<dbReference type="GO" id="GO:0016881">
    <property type="term" value="F:acid-amino acid ligase activity"/>
    <property type="evidence" value="ECO:0007669"/>
    <property type="project" value="UniProtKB-UniRule"/>
</dbReference>
<dbReference type="OrthoDB" id="10078at2157"/>
<comment type="function">
    <text evidence="5">Catalyzes the condensation of (R)-4-phosphopantoate and beta-alanine to 4'-phosphopantothenate in the CoA biosynthesis pathway.</text>
</comment>
<comment type="similarity">
    <text evidence="5">Belongs to the archaeal phosphopantothenate synthetase family.</text>
</comment>
<reference evidence="6 7" key="1">
    <citation type="journal article" date="2011" name="J. Bacteriol.">
        <title>Complete genome sequence of Metallosphaera cuprina, a metal sulfide-oxidizing archaeon from a hot spring.</title>
        <authorList>
            <person name="Liu L.J."/>
            <person name="You X.Y."/>
            <person name="Zheng H."/>
            <person name="Wang S."/>
            <person name="Jiang C.Y."/>
            <person name="Liu S.J."/>
        </authorList>
    </citation>
    <scope>NUCLEOTIDE SEQUENCE [LARGE SCALE GENOMIC DNA]</scope>
    <source>
        <strain evidence="6 7">Ar-4</strain>
    </source>
</reference>
<gene>
    <name evidence="6" type="ordered locus">Mcup_1489</name>
</gene>
<dbReference type="Pfam" id="PF02006">
    <property type="entry name" value="PPS_PS"/>
    <property type="match status" value="1"/>
</dbReference>
<evidence type="ECO:0000256" key="1">
    <source>
        <dbReference type="ARBA" id="ARBA00022598"/>
    </source>
</evidence>
<dbReference type="RefSeq" id="WP_013738090.1">
    <property type="nucleotide sequence ID" value="NC_015435.1"/>
</dbReference>
<evidence type="ECO:0000256" key="2">
    <source>
        <dbReference type="ARBA" id="ARBA00022741"/>
    </source>
</evidence>
<comment type="catalytic activity">
    <reaction evidence="5">
        <text>(R)-4-phosphopantoate + beta-alanine + ATP = (R)-4'-phosphopantothenate + AMP + diphosphate + H(+)</text>
        <dbReference type="Rhea" id="RHEA:27930"/>
        <dbReference type="ChEBI" id="CHEBI:10986"/>
        <dbReference type="ChEBI" id="CHEBI:15378"/>
        <dbReference type="ChEBI" id="CHEBI:30616"/>
        <dbReference type="ChEBI" id="CHEBI:33019"/>
        <dbReference type="ChEBI" id="CHEBI:57966"/>
        <dbReference type="ChEBI" id="CHEBI:61294"/>
        <dbReference type="ChEBI" id="CHEBI:456215"/>
        <dbReference type="EC" id="6.3.2.36"/>
    </reaction>
</comment>
<dbReference type="GO" id="GO:0015937">
    <property type="term" value="P:coenzyme A biosynthetic process"/>
    <property type="evidence" value="ECO:0007669"/>
    <property type="project" value="UniProtKB-UniRule"/>
</dbReference>
<dbReference type="HAMAP" id="MF_02224">
    <property type="entry name" value="PPS"/>
    <property type="match status" value="1"/>
</dbReference>
<dbReference type="Proteomes" id="UP000007812">
    <property type="component" value="Chromosome"/>
</dbReference>
<feature type="binding site" evidence="5">
    <location>
        <position position="29"/>
    </location>
    <ligand>
        <name>ATP</name>
        <dbReference type="ChEBI" id="CHEBI:30616"/>
    </ligand>
</feature>
<dbReference type="UniPathway" id="UPA00241"/>
<keyword evidence="3 5" id="KW-0067">ATP-binding</keyword>
<comment type="pathway">
    <text evidence="5">Cofactor biosynthesis; coenzyme A biosynthesis.</text>
</comment>
<dbReference type="PANTHER" id="PTHR40695:SF1">
    <property type="entry name" value="4-PHOSPHOPANTOATE--BETA-ALANINE LIGASE"/>
    <property type="match status" value="1"/>
</dbReference>
<dbReference type="Gene3D" id="3.40.50.12640">
    <property type="entry name" value="Phosphopantoate/pantothenate synthetase"/>
    <property type="match status" value="1"/>
</dbReference>
<accession>F4FZ22</accession>
<dbReference type="PANTHER" id="PTHR40695">
    <property type="entry name" value="4-PHOSPHOPANTOATE--BETA-ALANINE LIGASE"/>
    <property type="match status" value="1"/>
</dbReference>
<evidence type="ECO:0000256" key="4">
    <source>
        <dbReference type="ARBA" id="ARBA00022993"/>
    </source>
</evidence>
<dbReference type="HOGENOM" id="CLU_078701_0_0_2"/>
<keyword evidence="4 5" id="KW-0173">Coenzyme A biosynthesis</keyword>
<evidence type="ECO:0000313" key="7">
    <source>
        <dbReference type="Proteomes" id="UP000007812"/>
    </source>
</evidence>
<organism evidence="6 7">
    <name type="scientific">Metallosphaera cuprina (strain Ar-4)</name>
    <dbReference type="NCBI Taxonomy" id="1006006"/>
    <lineage>
        <taxon>Archaea</taxon>
        <taxon>Thermoproteota</taxon>
        <taxon>Thermoprotei</taxon>
        <taxon>Sulfolobales</taxon>
        <taxon>Sulfolobaceae</taxon>
        <taxon>Metallosphaera</taxon>
    </lineage>
</organism>
<dbReference type="PIRSF" id="PIRSF004853">
    <property type="entry name" value="UCP004853"/>
    <property type="match status" value="1"/>
</dbReference>
<proteinExistence type="inferred from homology"/>
<comment type="subunit">
    <text evidence="5">Homodimer.</text>
</comment>
<name>F4FZ22_METCR</name>
<sequence>MDKAQDREKRSLRGIVPENHPRRDSILVRERLVEAMEEDVVVPQGLIAQGRGECFDYLIGEQTRDFAKKAIRYAALLLVKARNPVISVNGNVAALVPREVVELSKAIPAKLEVNLFYRDEKRERAIAKVLREAGAQEVLGVGENASETIQELFSERRRVSKEGIFSADVVLVALEDGDRTEALTKMGKKVIAIDLNPLSRTSMKATVTITDNIIRAIPALKNEVINVKKMREEEIMEIVQNYDNKDTLREAMKYISRRLDQLSLDL</sequence>
<evidence type="ECO:0000313" key="6">
    <source>
        <dbReference type="EMBL" id="AEB95592.1"/>
    </source>
</evidence>
<keyword evidence="7" id="KW-1185">Reference proteome</keyword>
<dbReference type="NCBIfam" id="NF041123">
    <property type="entry name" value="phpantohe_syn_Arch"/>
    <property type="match status" value="1"/>
</dbReference>
<dbReference type="InterPro" id="IPR002855">
    <property type="entry name" value="PPS/PS"/>
</dbReference>
<evidence type="ECO:0000256" key="3">
    <source>
        <dbReference type="ARBA" id="ARBA00022840"/>
    </source>
</evidence>
<dbReference type="NCBIfam" id="NF010324">
    <property type="entry name" value="PRK13761.1"/>
    <property type="match status" value="1"/>
</dbReference>
<dbReference type="PATRIC" id="fig|1006006.8.peg.1485"/>